<dbReference type="EMBL" id="JBICBT010001314">
    <property type="protein sequence ID" value="KAL3073704.1"/>
    <property type="molecule type" value="Genomic_DNA"/>
</dbReference>
<reference evidence="1 2" key="1">
    <citation type="submission" date="2024-10" db="EMBL/GenBank/DDBJ databases">
        <authorList>
            <person name="Kim D."/>
        </authorList>
    </citation>
    <scope>NUCLEOTIDE SEQUENCE [LARGE SCALE GENOMIC DNA]</scope>
    <source>
        <strain evidence="1">BH-2024</strain>
    </source>
</reference>
<accession>A0ABD2I0X6</accession>
<name>A0ABD2I0X6_9BILA</name>
<proteinExistence type="predicted"/>
<evidence type="ECO:0000313" key="1">
    <source>
        <dbReference type="EMBL" id="KAL3073704.1"/>
    </source>
</evidence>
<evidence type="ECO:0000313" key="2">
    <source>
        <dbReference type="Proteomes" id="UP001620626"/>
    </source>
</evidence>
<comment type="caution">
    <text evidence="1">The sequence shown here is derived from an EMBL/GenBank/DDBJ whole genome shotgun (WGS) entry which is preliminary data.</text>
</comment>
<protein>
    <recommendedName>
        <fullName evidence="3">SprT-like domain-containing protein</fullName>
    </recommendedName>
</protein>
<keyword evidence="2" id="KW-1185">Reference proteome</keyword>
<organism evidence="1 2">
    <name type="scientific">Heterodera trifolii</name>
    <dbReference type="NCBI Taxonomy" id="157864"/>
    <lineage>
        <taxon>Eukaryota</taxon>
        <taxon>Metazoa</taxon>
        <taxon>Ecdysozoa</taxon>
        <taxon>Nematoda</taxon>
        <taxon>Chromadorea</taxon>
        <taxon>Rhabditida</taxon>
        <taxon>Tylenchina</taxon>
        <taxon>Tylenchomorpha</taxon>
        <taxon>Tylenchoidea</taxon>
        <taxon>Heteroderidae</taxon>
        <taxon>Heteroderinae</taxon>
        <taxon>Heterodera</taxon>
    </lineage>
</organism>
<dbReference type="Proteomes" id="UP001620626">
    <property type="component" value="Unassembled WGS sequence"/>
</dbReference>
<evidence type="ECO:0008006" key="3">
    <source>
        <dbReference type="Google" id="ProtNLM"/>
    </source>
</evidence>
<gene>
    <name evidence="1" type="ORF">niasHT_033777</name>
</gene>
<dbReference type="AlphaFoldDB" id="A0ABD2I0X6"/>
<sequence length="131" mass="14889">MRSEPFPDQSELIGLSKRIYDALRGAFFTDLPHVKVVNFKLLNPSAPLSQEIWALSSWDKIPGVIEIHPEQGDSEQLVAMLAHEMCHGVASKELRENGAHSAKEKDERFDQWAKLVHQTLGIDPWRKCDKT</sequence>